<dbReference type="Gene3D" id="3.20.20.140">
    <property type="entry name" value="Metal-dependent hydrolases"/>
    <property type="match status" value="1"/>
</dbReference>
<dbReference type="EMBL" id="PYLO01000001">
    <property type="protein sequence ID" value="PST39140.1"/>
    <property type="molecule type" value="Genomic_DNA"/>
</dbReference>
<dbReference type="InterPro" id="IPR016667">
    <property type="entry name" value="Caps_polysacc_synth_CpsB/CapC"/>
</dbReference>
<organism evidence="6 7">
    <name type="scientific">Clostridium fessum</name>
    <dbReference type="NCBI Taxonomy" id="2126740"/>
    <lineage>
        <taxon>Bacteria</taxon>
        <taxon>Bacillati</taxon>
        <taxon>Bacillota</taxon>
        <taxon>Clostridia</taxon>
        <taxon>Eubacteriales</taxon>
        <taxon>Clostridiaceae</taxon>
        <taxon>Clostridium</taxon>
    </lineage>
</organism>
<comment type="caution">
    <text evidence="6">The sequence shown here is derived from an EMBL/GenBank/DDBJ whole genome shotgun (WGS) entry which is preliminary data.</text>
</comment>
<accession>A0A2T3FV53</accession>
<comment type="similarity">
    <text evidence="1">Belongs to the metallo-dependent hydrolases superfamily. CpsB/CapC family.</text>
</comment>
<evidence type="ECO:0000313" key="6">
    <source>
        <dbReference type="EMBL" id="PST39140.1"/>
    </source>
</evidence>
<gene>
    <name evidence="6" type="ORF">C7U56_04315</name>
</gene>
<sequence length="258" mass="30098">MARKTQRRPDKIELGVVDIHTHVLPGIDDGAEKMALSYRMLRRSYKQGVRKVIATPHYVAYHWRTKPQQIQELMEKLAARVQKAMPDLELYRGQEIQYFEGMVEMLREGKLLTLAGSRYVLTEFLPTSSWSQIEGAVRELTMAGYLPVLAHIERYQCLREKGRLEELMKEGAYLQMNYGSLTKLSHFWKIRERLDRRWCRRTLLAGYISFLGTDMHGNRHRVPNSAKAIAWIRKKGGSELARQLSIENPEKIILDEKL</sequence>
<comment type="catalytic activity">
    <reaction evidence="5">
        <text>O-phospho-L-tyrosyl-[protein] + H2O = L-tyrosyl-[protein] + phosphate</text>
        <dbReference type="Rhea" id="RHEA:10684"/>
        <dbReference type="Rhea" id="RHEA-COMP:10136"/>
        <dbReference type="Rhea" id="RHEA-COMP:20101"/>
        <dbReference type="ChEBI" id="CHEBI:15377"/>
        <dbReference type="ChEBI" id="CHEBI:43474"/>
        <dbReference type="ChEBI" id="CHEBI:46858"/>
        <dbReference type="ChEBI" id="CHEBI:61978"/>
        <dbReference type="EC" id="3.1.3.48"/>
    </reaction>
</comment>
<dbReference type="GO" id="GO:0004725">
    <property type="term" value="F:protein tyrosine phosphatase activity"/>
    <property type="evidence" value="ECO:0007669"/>
    <property type="project" value="UniProtKB-EC"/>
</dbReference>
<dbReference type="GO" id="GO:0030145">
    <property type="term" value="F:manganese ion binding"/>
    <property type="evidence" value="ECO:0007669"/>
    <property type="project" value="InterPro"/>
</dbReference>
<dbReference type="SUPFAM" id="SSF89550">
    <property type="entry name" value="PHP domain-like"/>
    <property type="match status" value="1"/>
</dbReference>
<dbReference type="RefSeq" id="WP_107000287.1">
    <property type="nucleotide sequence ID" value="NZ_PYLO01000001.1"/>
</dbReference>
<proteinExistence type="inferred from homology"/>
<keyword evidence="3" id="KW-0378">Hydrolase</keyword>
<name>A0A2T3FV53_9CLOT</name>
<evidence type="ECO:0000313" key="7">
    <source>
        <dbReference type="Proteomes" id="UP000241048"/>
    </source>
</evidence>
<dbReference type="Pfam" id="PF19567">
    <property type="entry name" value="CpsB_CapC"/>
    <property type="match status" value="1"/>
</dbReference>
<dbReference type="Proteomes" id="UP000241048">
    <property type="component" value="Unassembled WGS sequence"/>
</dbReference>
<dbReference type="PANTHER" id="PTHR39181">
    <property type="entry name" value="TYROSINE-PROTEIN PHOSPHATASE YWQE"/>
    <property type="match status" value="1"/>
</dbReference>
<protein>
    <recommendedName>
        <fullName evidence="2">protein-tyrosine-phosphatase</fullName>
        <ecNumber evidence="2">3.1.3.48</ecNumber>
    </recommendedName>
</protein>
<evidence type="ECO:0000256" key="2">
    <source>
        <dbReference type="ARBA" id="ARBA00013064"/>
    </source>
</evidence>
<dbReference type="AlphaFoldDB" id="A0A2T3FV53"/>
<reference evidence="6 7" key="1">
    <citation type="submission" date="2018-03" db="EMBL/GenBank/DDBJ databases">
        <title>Lachnoclostridium SNUG30386 gen.nov., sp.nov., isolated from human faeces.</title>
        <authorList>
            <person name="Seo B."/>
            <person name="Jeon K."/>
            <person name="Ko G."/>
        </authorList>
    </citation>
    <scope>NUCLEOTIDE SEQUENCE [LARGE SCALE GENOMIC DNA]</scope>
    <source>
        <strain evidence="6 7">SNUG30386</strain>
    </source>
</reference>
<dbReference type="EC" id="3.1.3.48" evidence="2"/>
<evidence type="ECO:0000256" key="4">
    <source>
        <dbReference type="ARBA" id="ARBA00022912"/>
    </source>
</evidence>
<dbReference type="InterPro" id="IPR016195">
    <property type="entry name" value="Pol/histidinol_Pase-like"/>
</dbReference>
<dbReference type="PANTHER" id="PTHR39181:SF1">
    <property type="entry name" value="TYROSINE-PROTEIN PHOSPHATASE YWQE"/>
    <property type="match status" value="1"/>
</dbReference>
<keyword evidence="4" id="KW-0904">Protein phosphatase</keyword>
<evidence type="ECO:0000256" key="3">
    <source>
        <dbReference type="ARBA" id="ARBA00022801"/>
    </source>
</evidence>
<evidence type="ECO:0000256" key="5">
    <source>
        <dbReference type="ARBA" id="ARBA00051722"/>
    </source>
</evidence>
<keyword evidence="7" id="KW-1185">Reference proteome</keyword>
<dbReference type="PIRSF" id="PIRSF016557">
    <property type="entry name" value="Caps_synth_CpsB"/>
    <property type="match status" value="1"/>
</dbReference>
<evidence type="ECO:0000256" key="1">
    <source>
        <dbReference type="ARBA" id="ARBA00005750"/>
    </source>
</evidence>